<keyword evidence="2 7" id="KW-0812">Transmembrane</keyword>
<dbReference type="GO" id="GO:0005886">
    <property type="term" value="C:plasma membrane"/>
    <property type="evidence" value="ECO:0007669"/>
    <property type="project" value="UniProtKB-UniRule"/>
</dbReference>
<accession>A0A5M8FSB7</accession>
<dbReference type="PANTHER" id="PTHR30518:SF2">
    <property type="entry name" value="ENDOLYTIC MUREIN TRANSGLYCOSYLASE"/>
    <property type="match status" value="1"/>
</dbReference>
<dbReference type="EC" id="4.2.2.29" evidence="7"/>
<dbReference type="InterPro" id="IPR003770">
    <property type="entry name" value="MLTG-like"/>
</dbReference>
<comment type="caution">
    <text evidence="9">The sequence shown here is derived from an EMBL/GenBank/DDBJ whole genome shotgun (WGS) entry which is preliminary data.</text>
</comment>
<dbReference type="HAMAP" id="MF_02065">
    <property type="entry name" value="MltG"/>
    <property type="match status" value="1"/>
</dbReference>
<keyword evidence="6 7" id="KW-0961">Cell wall biogenesis/degradation</keyword>
<dbReference type="GO" id="GO:0009252">
    <property type="term" value="P:peptidoglycan biosynthetic process"/>
    <property type="evidence" value="ECO:0007669"/>
    <property type="project" value="UniProtKB-UniRule"/>
</dbReference>
<dbReference type="GO" id="GO:0071555">
    <property type="term" value="P:cell wall organization"/>
    <property type="evidence" value="ECO:0007669"/>
    <property type="project" value="UniProtKB-KW"/>
</dbReference>
<dbReference type="AlphaFoldDB" id="A0A5M8FSB7"/>
<dbReference type="OrthoDB" id="9814591at2"/>
<dbReference type="CDD" id="cd08010">
    <property type="entry name" value="MltG_like"/>
    <property type="match status" value="1"/>
</dbReference>
<evidence type="ECO:0000313" key="10">
    <source>
        <dbReference type="Proteomes" id="UP000322981"/>
    </source>
</evidence>
<feature type="site" description="Important for catalytic activity" evidence="7">
    <location>
        <position position="228"/>
    </location>
</feature>
<evidence type="ECO:0000256" key="4">
    <source>
        <dbReference type="ARBA" id="ARBA00023136"/>
    </source>
</evidence>
<keyword evidence="3 7" id="KW-1133">Transmembrane helix</keyword>
<feature type="region of interest" description="Disordered" evidence="8">
    <location>
        <begin position="350"/>
        <end position="373"/>
    </location>
</feature>
<dbReference type="EMBL" id="VWXX01000005">
    <property type="protein sequence ID" value="KAA6186385.1"/>
    <property type="molecule type" value="Genomic_DNA"/>
</dbReference>
<dbReference type="Gene3D" id="3.30.1490.480">
    <property type="entry name" value="Endolytic murein transglycosylase"/>
    <property type="match status" value="1"/>
</dbReference>
<evidence type="ECO:0000256" key="8">
    <source>
        <dbReference type="SAM" id="MobiDB-lite"/>
    </source>
</evidence>
<proteinExistence type="inferred from homology"/>
<comment type="similarity">
    <text evidence="7">Belongs to the transglycosylase MltG family.</text>
</comment>
<reference evidence="9 10" key="1">
    <citation type="submission" date="2019-09" db="EMBL/GenBank/DDBJ databases">
        <title>Whole-genome sequence of the purple sulfur bacterium Thiohalocapsa marina DSM 19078.</title>
        <authorList>
            <person name="Kyndt J.A."/>
            <person name="Meyer T.E."/>
        </authorList>
    </citation>
    <scope>NUCLEOTIDE SEQUENCE [LARGE SCALE GENOMIC DNA]</scope>
    <source>
        <strain evidence="9 10">DSM 19078</strain>
    </source>
</reference>
<evidence type="ECO:0000313" key="9">
    <source>
        <dbReference type="EMBL" id="KAA6186385.1"/>
    </source>
</evidence>
<gene>
    <name evidence="7 9" type="primary">mltG</name>
    <name evidence="9" type="ORF">F2Q65_05890</name>
</gene>
<organism evidence="9 10">
    <name type="scientific">Thiohalocapsa marina</name>
    <dbReference type="NCBI Taxonomy" id="424902"/>
    <lineage>
        <taxon>Bacteria</taxon>
        <taxon>Pseudomonadati</taxon>
        <taxon>Pseudomonadota</taxon>
        <taxon>Gammaproteobacteria</taxon>
        <taxon>Chromatiales</taxon>
        <taxon>Chromatiaceae</taxon>
        <taxon>Thiohalocapsa</taxon>
    </lineage>
</organism>
<comment type="function">
    <text evidence="7">Functions as a peptidoglycan terminase that cleaves nascent peptidoglycan strands endolytically to terminate their elongation.</text>
</comment>
<evidence type="ECO:0000256" key="3">
    <source>
        <dbReference type="ARBA" id="ARBA00022989"/>
    </source>
</evidence>
<keyword evidence="5 7" id="KW-0456">Lyase</keyword>
<name>A0A5M8FSB7_9GAMM</name>
<evidence type="ECO:0000256" key="6">
    <source>
        <dbReference type="ARBA" id="ARBA00023316"/>
    </source>
</evidence>
<dbReference type="Gene3D" id="3.30.160.60">
    <property type="entry name" value="Classic Zinc Finger"/>
    <property type="match status" value="1"/>
</dbReference>
<evidence type="ECO:0000256" key="7">
    <source>
        <dbReference type="HAMAP-Rule" id="MF_02065"/>
    </source>
</evidence>
<feature type="compositionally biased region" description="Polar residues" evidence="8">
    <location>
        <begin position="351"/>
        <end position="361"/>
    </location>
</feature>
<dbReference type="PANTHER" id="PTHR30518">
    <property type="entry name" value="ENDOLYTIC MUREIN TRANSGLYCOSYLASE"/>
    <property type="match status" value="1"/>
</dbReference>
<dbReference type="Pfam" id="PF02618">
    <property type="entry name" value="YceG"/>
    <property type="match status" value="1"/>
</dbReference>
<dbReference type="NCBIfam" id="TIGR00247">
    <property type="entry name" value="endolytic transglycosylase MltG"/>
    <property type="match status" value="1"/>
</dbReference>
<keyword evidence="1 7" id="KW-1003">Cell membrane</keyword>
<sequence>MVATLLTLLLLAALAGWAGWGWYQDFQQQPLALDIEPQSGQDAEQGSGQATFTVPPGATIRSVAHALADRGWLSSRFLFTLLAYDRGQQNALKVGEYAIEPGMRPGDVLDLLTSGRSIQFPVTFIPGSTFREALAAIRQRDDVFEIELADLDDVQILQRLGIEQAHPEGMLYPDTYLFDRGTTDTEILQRAHRRLQAVLAEEWTARAKDLPLQTPYEALILASIVEKETALAAERPRIAGVFVRRLRKGMRLQTDPTVIYGMGDTFDGDLRRADLERPTPYNTYVISGLPPTPIALVGREAIAAALNPAEGDALYFVGRGDGSHHFSATLDQHNCAVRHYQLNRPCARLQPQETAPASSLASGEDTGSGGAGQ</sequence>
<keyword evidence="10" id="KW-1185">Reference proteome</keyword>
<keyword evidence="7" id="KW-0997">Cell inner membrane</keyword>
<protein>
    <recommendedName>
        <fullName evidence="7">Endolytic murein transglycosylase</fullName>
        <ecNumber evidence="7">4.2.2.29</ecNumber>
    </recommendedName>
    <alternativeName>
        <fullName evidence="7">Peptidoglycan lytic transglycosylase</fullName>
    </alternativeName>
    <alternativeName>
        <fullName evidence="7">Peptidoglycan polymerization terminase</fullName>
    </alternativeName>
</protein>
<evidence type="ECO:0000256" key="5">
    <source>
        <dbReference type="ARBA" id="ARBA00023239"/>
    </source>
</evidence>
<evidence type="ECO:0000256" key="2">
    <source>
        <dbReference type="ARBA" id="ARBA00022692"/>
    </source>
</evidence>
<comment type="catalytic activity">
    <reaction evidence="7">
        <text>a peptidoglycan chain = a peptidoglycan chain with N-acetyl-1,6-anhydromuramyl-[peptide] at the reducing end + a peptidoglycan chain with N-acetylglucosamine at the non-reducing end.</text>
        <dbReference type="EC" id="4.2.2.29"/>
    </reaction>
</comment>
<dbReference type="Proteomes" id="UP000322981">
    <property type="component" value="Unassembled WGS sequence"/>
</dbReference>
<evidence type="ECO:0000256" key="1">
    <source>
        <dbReference type="ARBA" id="ARBA00022475"/>
    </source>
</evidence>
<keyword evidence="4 7" id="KW-0472">Membrane</keyword>
<dbReference type="GO" id="GO:0008932">
    <property type="term" value="F:lytic endotransglycosylase activity"/>
    <property type="evidence" value="ECO:0007669"/>
    <property type="project" value="UniProtKB-UniRule"/>
</dbReference>